<feature type="region of interest" description="Disordered" evidence="5">
    <location>
        <begin position="147"/>
        <end position="178"/>
    </location>
</feature>
<dbReference type="PANTHER" id="PTHR12911">
    <property type="entry name" value="SAD1/UNC-84-LIKE PROTEIN-RELATED"/>
    <property type="match status" value="1"/>
</dbReference>
<keyword evidence="2 6" id="KW-0812">Transmembrane</keyword>
<reference evidence="8" key="1">
    <citation type="submission" date="2022-10" db="EMBL/GenBank/DDBJ databases">
        <title>Culturing micro-colonial fungi from biological soil crusts in the Mojave desert and describing Neophaeococcomyces mojavensis, and introducing the new genera and species Taxawa tesnikishii.</title>
        <authorList>
            <person name="Kurbessoian T."/>
            <person name="Stajich J.E."/>
        </authorList>
    </citation>
    <scope>NUCLEOTIDE SEQUENCE</scope>
    <source>
        <strain evidence="8">TK_1</strain>
    </source>
</reference>
<accession>A0ABQ9P9K6</accession>
<keyword evidence="3 6" id="KW-1133">Transmembrane helix</keyword>
<keyword evidence="4 6" id="KW-0472">Membrane</keyword>
<gene>
    <name evidence="8" type="ORF">H2201_000430</name>
</gene>
<sequence>MLTLTAVRDVGNSAPFNSHRHFAWHYAGSFYLCSVERWHGLSQDQKTRIRAYGAQGKVTLAKTLQVRGSTTGFLSTFHEERVSVSPEASELGSPPPPSAGTDFLDGGDVTTSQDISKSFGLTHEAGAGVGDRLDSIIHTGRRSAYESHGSSIQHNHLTDPPRRPILRNRPAPTRMPNPWHIARNAFNRRYFPGGQPRWWRRSDPEVLALYALILGFFTLILFLIGYFAGIRLPNAITRDLGTNVKYMGSTVKDNIPNPFNVFTRGAAHTVFDHNTRLPLHTQSIHESVSKHDQAIRWLQSEQRSLKESHERVQKETAWISNRLSYVGRHSEHIIVPTTRVNFFSAALGAVVDPHLTSPTQVKSLSWGQYFWTSLPVVWVPKPRPAIAALEPWSEAGDCWCAARSRKGQAQLAVLIPKPVFPSSVTIEHVPKAGALDITSAPKDFEVWVEVPDRELREKLLFEMIPEGCSSDAPAPGYACIGGGTYSISSLHHVQEFPTIDMEDFGVPIRKAVVRIKSNWGQGWTCIYRVSMHGSAA</sequence>
<evidence type="ECO:0000256" key="3">
    <source>
        <dbReference type="ARBA" id="ARBA00022989"/>
    </source>
</evidence>
<name>A0ABQ9P9K6_9PEZI</name>
<evidence type="ECO:0000259" key="7">
    <source>
        <dbReference type="PROSITE" id="PS51469"/>
    </source>
</evidence>
<dbReference type="PROSITE" id="PS51469">
    <property type="entry name" value="SUN"/>
    <property type="match status" value="1"/>
</dbReference>
<dbReference type="InterPro" id="IPR012919">
    <property type="entry name" value="SUN_dom"/>
</dbReference>
<dbReference type="Gene3D" id="2.60.120.260">
    <property type="entry name" value="Galactose-binding domain-like"/>
    <property type="match status" value="1"/>
</dbReference>
<feature type="domain" description="SUN" evidence="7">
    <location>
        <begin position="348"/>
        <end position="536"/>
    </location>
</feature>
<protein>
    <recommendedName>
        <fullName evidence="7">SUN domain-containing protein</fullName>
    </recommendedName>
</protein>
<evidence type="ECO:0000313" key="9">
    <source>
        <dbReference type="Proteomes" id="UP001172684"/>
    </source>
</evidence>
<evidence type="ECO:0000256" key="6">
    <source>
        <dbReference type="SAM" id="Phobius"/>
    </source>
</evidence>
<feature type="region of interest" description="Disordered" evidence="5">
    <location>
        <begin position="84"/>
        <end position="105"/>
    </location>
</feature>
<comment type="caution">
    <text evidence="8">The sequence shown here is derived from an EMBL/GenBank/DDBJ whole genome shotgun (WGS) entry which is preliminary data.</text>
</comment>
<evidence type="ECO:0000256" key="1">
    <source>
        <dbReference type="ARBA" id="ARBA00004370"/>
    </source>
</evidence>
<comment type="subcellular location">
    <subcellularLocation>
        <location evidence="1">Membrane</location>
    </subcellularLocation>
</comment>
<dbReference type="InterPro" id="IPR045119">
    <property type="entry name" value="SUN1-5"/>
</dbReference>
<feature type="transmembrane region" description="Helical" evidence="6">
    <location>
        <begin position="207"/>
        <end position="228"/>
    </location>
</feature>
<dbReference type="Proteomes" id="UP001172684">
    <property type="component" value="Unassembled WGS sequence"/>
</dbReference>
<evidence type="ECO:0000256" key="4">
    <source>
        <dbReference type="ARBA" id="ARBA00023136"/>
    </source>
</evidence>
<proteinExistence type="predicted"/>
<keyword evidence="9" id="KW-1185">Reference proteome</keyword>
<dbReference type="Pfam" id="PF07738">
    <property type="entry name" value="Sad1_UNC"/>
    <property type="match status" value="1"/>
</dbReference>
<dbReference type="PANTHER" id="PTHR12911:SF8">
    <property type="entry name" value="KLAROID PROTEIN-RELATED"/>
    <property type="match status" value="1"/>
</dbReference>
<evidence type="ECO:0000256" key="5">
    <source>
        <dbReference type="SAM" id="MobiDB-lite"/>
    </source>
</evidence>
<evidence type="ECO:0000256" key="2">
    <source>
        <dbReference type="ARBA" id="ARBA00022692"/>
    </source>
</evidence>
<dbReference type="EMBL" id="JAPDRL010000002">
    <property type="protein sequence ID" value="KAJ9669563.1"/>
    <property type="molecule type" value="Genomic_DNA"/>
</dbReference>
<organism evidence="8 9">
    <name type="scientific">Coniosporium apollinis</name>
    <dbReference type="NCBI Taxonomy" id="61459"/>
    <lineage>
        <taxon>Eukaryota</taxon>
        <taxon>Fungi</taxon>
        <taxon>Dikarya</taxon>
        <taxon>Ascomycota</taxon>
        <taxon>Pezizomycotina</taxon>
        <taxon>Dothideomycetes</taxon>
        <taxon>Dothideomycetes incertae sedis</taxon>
        <taxon>Coniosporium</taxon>
    </lineage>
</organism>
<evidence type="ECO:0000313" key="8">
    <source>
        <dbReference type="EMBL" id="KAJ9669563.1"/>
    </source>
</evidence>